<dbReference type="RefSeq" id="WP_004524853.1">
    <property type="nucleotide sequence ID" value="NZ_CFWE02000022.1"/>
</dbReference>
<proteinExistence type="inferred from homology"/>
<dbReference type="GO" id="GO:0005829">
    <property type="term" value="C:cytosol"/>
    <property type="evidence" value="ECO:0007669"/>
    <property type="project" value="TreeGrafter"/>
</dbReference>
<dbReference type="Proteomes" id="UP000030475">
    <property type="component" value="Unassembled WGS sequence"/>
</dbReference>
<evidence type="ECO:0000313" key="2">
    <source>
        <dbReference type="EMBL" id="KGX16154.1"/>
    </source>
</evidence>
<accession>A0A069BFG8</accession>
<dbReference type="OrthoDB" id="9803101at2"/>
<dbReference type="InterPro" id="IPR006175">
    <property type="entry name" value="YjgF/YER057c/UK114"/>
</dbReference>
<dbReference type="AlphaFoldDB" id="A0A069BFG8"/>
<dbReference type="CDD" id="cd00448">
    <property type="entry name" value="YjgF_YER057c_UK114_family"/>
    <property type="match status" value="1"/>
</dbReference>
<sequence length="136" mass="14299">MSIQAQTSAITCANAPDIPPPAGHYSHVCVANGFVFVSGQLPIDPTGKPLSDAPFDAQAKQVLHNVDATLKAAGVTRDDLVQVRVFVSDIEHWPIFNGLYAEWIGAHKPARAVAESASLHYGSAVEVEAIALASAI</sequence>
<dbReference type="FunFam" id="3.30.1330.40:FF:000001">
    <property type="entry name" value="L-PSP family endoribonuclease"/>
    <property type="match status" value="1"/>
</dbReference>
<evidence type="ECO:0000256" key="1">
    <source>
        <dbReference type="ARBA" id="ARBA00010552"/>
    </source>
</evidence>
<gene>
    <name evidence="2" type="ORF">Y036_5462</name>
</gene>
<reference evidence="2 3" key="1">
    <citation type="submission" date="2014-08" db="EMBL/GenBank/DDBJ databases">
        <authorList>
            <person name="Bunnell A."/>
            <person name="Chain P.S."/>
            <person name="Chertkov O."/>
            <person name="Currie B.J."/>
            <person name="Daligault H.E."/>
            <person name="Davenport K.W."/>
            <person name="Davis C."/>
            <person name="Gleasner C.D."/>
            <person name="Johnson S.L."/>
            <person name="Kaestli M."/>
            <person name="Koren S."/>
            <person name="Kunde Y.A."/>
            <person name="Mayo M."/>
            <person name="McMurry K.K."/>
            <person name="Price E.P."/>
            <person name="Reitenga K.G."/>
            <person name="Robison R."/>
            <person name="Rosovitz M.J."/>
            <person name="Sarovich D.S."/>
            <person name="Teshima H."/>
        </authorList>
    </citation>
    <scope>NUCLEOTIDE SEQUENCE [LARGE SCALE GENOMIC DNA]</scope>
    <source>
        <strain evidence="2 3">MSHR44</strain>
    </source>
</reference>
<organism evidence="2 3">
    <name type="scientific">Burkholderia pseudomallei</name>
    <name type="common">Pseudomonas pseudomallei</name>
    <dbReference type="NCBI Taxonomy" id="28450"/>
    <lineage>
        <taxon>Bacteria</taxon>
        <taxon>Pseudomonadati</taxon>
        <taxon>Pseudomonadota</taxon>
        <taxon>Betaproteobacteria</taxon>
        <taxon>Burkholderiales</taxon>
        <taxon>Burkholderiaceae</taxon>
        <taxon>Burkholderia</taxon>
        <taxon>pseudomallei group</taxon>
    </lineage>
</organism>
<dbReference type="InterPro" id="IPR035959">
    <property type="entry name" value="RutC-like_sf"/>
</dbReference>
<comment type="caution">
    <text evidence="2">The sequence shown here is derived from an EMBL/GenBank/DDBJ whole genome shotgun (WGS) entry which is preliminary data.</text>
</comment>
<dbReference type="NCBIfam" id="TIGR00004">
    <property type="entry name" value="Rid family detoxifying hydrolase"/>
    <property type="match status" value="1"/>
</dbReference>
<dbReference type="SUPFAM" id="SSF55298">
    <property type="entry name" value="YjgF-like"/>
    <property type="match status" value="1"/>
</dbReference>
<protein>
    <submittedName>
        <fullName evidence="2">Reactive intermediate/imine deaminase family protein</fullName>
    </submittedName>
</protein>
<evidence type="ECO:0000313" key="3">
    <source>
        <dbReference type="Proteomes" id="UP000030475"/>
    </source>
</evidence>
<dbReference type="InterPro" id="IPR006056">
    <property type="entry name" value="RidA"/>
</dbReference>
<dbReference type="PANTHER" id="PTHR11803:SF58">
    <property type="entry name" value="PROTEIN HMF1-RELATED"/>
    <property type="match status" value="1"/>
</dbReference>
<dbReference type="PANTHER" id="PTHR11803">
    <property type="entry name" value="2-IMINOBUTANOATE/2-IMINOPROPANOATE DEAMINASE RIDA"/>
    <property type="match status" value="1"/>
</dbReference>
<name>A0A069BFG8_BURPE</name>
<dbReference type="Pfam" id="PF01042">
    <property type="entry name" value="Ribonuc_L-PSP"/>
    <property type="match status" value="1"/>
</dbReference>
<dbReference type="KEGG" id="but:X994_5014"/>
<comment type="similarity">
    <text evidence="1">Belongs to the RutC family.</text>
</comment>
<dbReference type="EMBL" id="JQIM01000008">
    <property type="protein sequence ID" value="KGX16154.1"/>
    <property type="molecule type" value="Genomic_DNA"/>
</dbReference>
<dbReference type="GO" id="GO:0019239">
    <property type="term" value="F:deaminase activity"/>
    <property type="evidence" value="ECO:0007669"/>
    <property type="project" value="TreeGrafter"/>
</dbReference>
<dbReference type="Gene3D" id="3.30.1330.40">
    <property type="entry name" value="RutC-like"/>
    <property type="match status" value="1"/>
</dbReference>